<name>A0ABY9XYT9_9FLAO</name>
<dbReference type="InterPro" id="IPR003673">
    <property type="entry name" value="CoA-Trfase_fam_III"/>
</dbReference>
<protein>
    <submittedName>
        <fullName evidence="1">CoA transferase</fullName>
    </submittedName>
</protein>
<reference evidence="1 2" key="1">
    <citation type="submission" date="2023-09" db="EMBL/GenBank/DDBJ databases">
        <title>Thalassobella suaedae gen. nov., sp. nov., a marine bacterium of the family Flavobacteriaceae isolated from a halophyte Suaeda japonica.</title>
        <authorList>
            <person name="Lee S.Y."/>
            <person name="Hwang C.Y."/>
        </authorList>
    </citation>
    <scope>NUCLEOTIDE SEQUENCE [LARGE SCALE GENOMIC DNA]</scope>
    <source>
        <strain evidence="1 2">HL-DH14</strain>
    </source>
</reference>
<gene>
    <name evidence="1" type="ORF">RHP51_07160</name>
</gene>
<accession>A0ABY9XYT9</accession>
<sequence length="94" mass="10993">MLRKKITTKSSEHWVGILRKNGMWCEKVFNYNDLNNQPFMNDLQLKQTVRNSEGKEMITTRLPIQFNGDILTSTKAAPQVGEDNEKIYQQFLND</sequence>
<dbReference type="Gene3D" id="3.30.1540.10">
    <property type="entry name" value="formyl-coa transferase, domain 3"/>
    <property type="match status" value="1"/>
</dbReference>
<dbReference type="Gene3D" id="3.40.50.10540">
    <property type="entry name" value="Crotonobetainyl-coa:carnitine coa-transferase, domain 1"/>
    <property type="match status" value="1"/>
</dbReference>
<proteinExistence type="predicted"/>
<organism evidence="1 2">
    <name type="scientific">Thalassobellus suaedae</name>
    <dbReference type="NCBI Taxonomy" id="3074124"/>
    <lineage>
        <taxon>Bacteria</taxon>
        <taxon>Pseudomonadati</taxon>
        <taxon>Bacteroidota</taxon>
        <taxon>Flavobacteriia</taxon>
        <taxon>Flavobacteriales</taxon>
        <taxon>Flavobacteriaceae</taxon>
        <taxon>Thalassobellus</taxon>
    </lineage>
</organism>
<dbReference type="GO" id="GO:0016740">
    <property type="term" value="F:transferase activity"/>
    <property type="evidence" value="ECO:0007669"/>
    <property type="project" value="UniProtKB-KW"/>
</dbReference>
<dbReference type="RefSeq" id="WP_415867171.1">
    <property type="nucleotide sequence ID" value="NZ_CP134537.1"/>
</dbReference>
<evidence type="ECO:0000313" key="2">
    <source>
        <dbReference type="Proteomes" id="UP001302806"/>
    </source>
</evidence>
<dbReference type="Pfam" id="PF02515">
    <property type="entry name" value="CoA_transf_3"/>
    <property type="match status" value="1"/>
</dbReference>
<dbReference type="InterPro" id="IPR023606">
    <property type="entry name" value="CoA-Trfase_III_dom_1_sf"/>
</dbReference>
<dbReference type="InterPro" id="IPR044855">
    <property type="entry name" value="CoA-Trfase_III_dom3_sf"/>
</dbReference>
<evidence type="ECO:0000313" key="1">
    <source>
        <dbReference type="EMBL" id="WNH10966.1"/>
    </source>
</evidence>
<dbReference type="Proteomes" id="UP001302806">
    <property type="component" value="Chromosome"/>
</dbReference>
<dbReference type="EMBL" id="CP134537">
    <property type="protein sequence ID" value="WNH10966.1"/>
    <property type="molecule type" value="Genomic_DNA"/>
</dbReference>
<dbReference type="SUPFAM" id="SSF89796">
    <property type="entry name" value="CoA-transferase family III (CaiB/BaiF)"/>
    <property type="match status" value="1"/>
</dbReference>
<keyword evidence="1" id="KW-0808">Transferase</keyword>